<dbReference type="SUPFAM" id="SSF50965">
    <property type="entry name" value="Galactose oxidase, central domain"/>
    <property type="match status" value="1"/>
</dbReference>
<keyword evidence="3" id="KW-1185">Reference proteome</keyword>
<dbReference type="Proteomes" id="UP000187203">
    <property type="component" value="Unassembled WGS sequence"/>
</dbReference>
<gene>
    <name evidence="2" type="ORF">COLO4_14558</name>
</gene>
<dbReference type="STRING" id="93759.A0A1R3JRM2"/>
<dbReference type="EMBL" id="AWUE01015438">
    <property type="protein sequence ID" value="OMO97529.1"/>
    <property type="molecule type" value="Genomic_DNA"/>
</dbReference>
<dbReference type="InterPro" id="IPR006527">
    <property type="entry name" value="F-box-assoc_dom_typ1"/>
</dbReference>
<dbReference type="PANTHER" id="PTHR31672">
    <property type="entry name" value="BNACNNG10540D PROTEIN"/>
    <property type="match status" value="1"/>
</dbReference>
<name>A0A1R3JRM2_9ROSI</name>
<dbReference type="PANTHER" id="PTHR31672:SF10">
    <property type="entry name" value="F-BOX DOMAIN-CONTAINING PROTEIN"/>
    <property type="match status" value="1"/>
</dbReference>
<sequence length="356" mass="40600">MKRCALAMHCTPYARSSISSYSWPIKYGARIHYSLRFDKKSLDEYKPLPCPSIDGCRFRAAGSYNGLVCLVEDIDRDGYNCILWNPVINKVIRLPQPSSRFSIAIITVFGFDSKTNDYKVLRFAQADPCIEVEVYSLNANCWTSISTPIAPKYGLFPSYICRYGKCFVNGAIHLLAYDRNGPRSRNLVLAFDVSEQVFTEIPLPECLSYDDLIDAEVLKYGQSSIATVTRKWGHFSLWAMEEYAVATTWTEVWWVMAAEGTVSRVLFVRRDEQVFVPLEGGRIASFDIKTKYLDHIFGVESIGSLEDCLAVDSYVESLVLLDKCCNGRWDVIPIDQDYANSTHEFTFNFFNLKYWG</sequence>
<reference evidence="3" key="1">
    <citation type="submission" date="2013-09" db="EMBL/GenBank/DDBJ databases">
        <title>Corchorus olitorius genome sequencing.</title>
        <authorList>
            <person name="Alam M."/>
            <person name="Haque M.S."/>
            <person name="Islam M.S."/>
            <person name="Emdad E.M."/>
            <person name="Islam M.M."/>
            <person name="Ahmed B."/>
            <person name="Halim A."/>
            <person name="Hossen Q.M.M."/>
            <person name="Hossain M.Z."/>
            <person name="Ahmed R."/>
            <person name="Khan M.M."/>
            <person name="Islam R."/>
            <person name="Rashid M.M."/>
            <person name="Khan S.A."/>
            <person name="Rahman M.S."/>
            <person name="Alam M."/>
            <person name="Yahiya A.S."/>
            <person name="Khan M.S."/>
            <person name="Azam M.S."/>
            <person name="Haque T."/>
            <person name="Lashkar M.Z.H."/>
            <person name="Akhand A.I."/>
            <person name="Morshed G."/>
            <person name="Roy S."/>
            <person name="Uddin K.S."/>
            <person name="Rabeya T."/>
            <person name="Hossain A.S."/>
            <person name="Chowdhury A."/>
            <person name="Snigdha A.R."/>
            <person name="Mortoza M.S."/>
            <person name="Matin S.A."/>
            <person name="Hoque S.M.E."/>
            <person name="Islam M.K."/>
            <person name="Roy D.K."/>
            <person name="Haider R."/>
            <person name="Moosa M.M."/>
            <person name="Elias S.M."/>
            <person name="Hasan A.M."/>
            <person name="Jahan S."/>
            <person name="Shafiuddin M."/>
            <person name="Mahmood N."/>
            <person name="Shommy N.S."/>
        </authorList>
    </citation>
    <scope>NUCLEOTIDE SEQUENCE [LARGE SCALE GENOMIC DNA]</scope>
    <source>
        <strain evidence="3">cv. O-4</strain>
    </source>
</reference>
<evidence type="ECO:0000313" key="2">
    <source>
        <dbReference type="EMBL" id="OMO97529.1"/>
    </source>
</evidence>
<accession>A0A1R3JRM2</accession>
<dbReference type="OrthoDB" id="5314306at2759"/>
<protein>
    <recommendedName>
        <fullName evidence="1">F-box associated beta-propeller type 1 domain-containing protein</fullName>
    </recommendedName>
</protein>
<evidence type="ECO:0000259" key="1">
    <source>
        <dbReference type="Pfam" id="PF07734"/>
    </source>
</evidence>
<dbReference type="Pfam" id="PF07734">
    <property type="entry name" value="FBA_1"/>
    <property type="match status" value="1"/>
</dbReference>
<organism evidence="2 3">
    <name type="scientific">Corchorus olitorius</name>
    <dbReference type="NCBI Taxonomy" id="93759"/>
    <lineage>
        <taxon>Eukaryota</taxon>
        <taxon>Viridiplantae</taxon>
        <taxon>Streptophyta</taxon>
        <taxon>Embryophyta</taxon>
        <taxon>Tracheophyta</taxon>
        <taxon>Spermatophyta</taxon>
        <taxon>Magnoliopsida</taxon>
        <taxon>eudicotyledons</taxon>
        <taxon>Gunneridae</taxon>
        <taxon>Pentapetalae</taxon>
        <taxon>rosids</taxon>
        <taxon>malvids</taxon>
        <taxon>Malvales</taxon>
        <taxon>Malvaceae</taxon>
        <taxon>Grewioideae</taxon>
        <taxon>Apeibeae</taxon>
        <taxon>Corchorus</taxon>
    </lineage>
</organism>
<comment type="caution">
    <text evidence="2">The sequence shown here is derived from an EMBL/GenBank/DDBJ whole genome shotgun (WGS) entry which is preliminary data.</text>
</comment>
<dbReference type="AlphaFoldDB" id="A0A1R3JRM2"/>
<feature type="domain" description="F-box associated beta-propeller type 1" evidence="1">
    <location>
        <begin position="62"/>
        <end position="319"/>
    </location>
</feature>
<dbReference type="InterPro" id="IPR050796">
    <property type="entry name" value="SCF_F-box_component"/>
</dbReference>
<dbReference type="NCBIfam" id="TIGR01640">
    <property type="entry name" value="F_box_assoc_1"/>
    <property type="match status" value="1"/>
</dbReference>
<evidence type="ECO:0000313" key="3">
    <source>
        <dbReference type="Proteomes" id="UP000187203"/>
    </source>
</evidence>
<dbReference type="InterPro" id="IPR011043">
    <property type="entry name" value="Gal_Oxase/kelch_b-propeller"/>
</dbReference>
<dbReference type="InterPro" id="IPR017451">
    <property type="entry name" value="F-box-assoc_interact_dom"/>
</dbReference>
<proteinExistence type="predicted"/>